<gene>
    <name evidence="1" type="ORF">E2C01_099975</name>
</gene>
<accession>A0A5B7KBS4</accession>
<proteinExistence type="predicted"/>
<protein>
    <submittedName>
        <fullName evidence="1">Uncharacterized protein</fullName>
    </submittedName>
</protein>
<dbReference type="EMBL" id="VSRR010140363">
    <property type="protein sequence ID" value="MPD04296.1"/>
    <property type="molecule type" value="Genomic_DNA"/>
</dbReference>
<dbReference type="Proteomes" id="UP000324222">
    <property type="component" value="Unassembled WGS sequence"/>
</dbReference>
<dbReference type="AlphaFoldDB" id="A0A5B7KBS4"/>
<sequence length="75" mass="8494">MKLTKFYGRNGSHQQANYPPATSLIFTLFLLAKDERLFTIFSTLQAGSLTVMASESMMLPRYSMRFVGTKTDFST</sequence>
<keyword evidence="2" id="KW-1185">Reference proteome</keyword>
<organism evidence="1 2">
    <name type="scientific">Portunus trituberculatus</name>
    <name type="common">Swimming crab</name>
    <name type="synonym">Neptunus trituberculatus</name>
    <dbReference type="NCBI Taxonomy" id="210409"/>
    <lineage>
        <taxon>Eukaryota</taxon>
        <taxon>Metazoa</taxon>
        <taxon>Ecdysozoa</taxon>
        <taxon>Arthropoda</taxon>
        <taxon>Crustacea</taxon>
        <taxon>Multicrustacea</taxon>
        <taxon>Malacostraca</taxon>
        <taxon>Eumalacostraca</taxon>
        <taxon>Eucarida</taxon>
        <taxon>Decapoda</taxon>
        <taxon>Pleocyemata</taxon>
        <taxon>Brachyura</taxon>
        <taxon>Eubrachyura</taxon>
        <taxon>Portunoidea</taxon>
        <taxon>Portunidae</taxon>
        <taxon>Portuninae</taxon>
        <taxon>Portunus</taxon>
    </lineage>
</organism>
<evidence type="ECO:0000313" key="1">
    <source>
        <dbReference type="EMBL" id="MPD04296.1"/>
    </source>
</evidence>
<evidence type="ECO:0000313" key="2">
    <source>
        <dbReference type="Proteomes" id="UP000324222"/>
    </source>
</evidence>
<reference evidence="1 2" key="1">
    <citation type="submission" date="2019-05" db="EMBL/GenBank/DDBJ databases">
        <title>Another draft genome of Portunus trituberculatus and its Hox gene families provides insights of decapod evolution.</title>
        <authorList>
            <person name="Jeong J.-H."/>
            <person name="Song I."/>
            <person name="Kim S."/>
            <person name="Choi T."/>
            <person name="Kim D."/>
            <person name="Ryu S."/>
            <person name="Kim W."/>
        </authorList>
    </citation>
    <scope>NUCLEOTIDE SEQUENCE [LARGE SCALE GENOMIC DNA]</scope>
    <source>
        <tissue evidence="1">Muscle</tissue>
    </source>
</reference>
<name>A0A5B7KBS4_PORTR</name>
<comment type="caution">
    <text evidence="1">The sequence shown here is derived from an EMBL/GenBank/DDBJ whole genome shotgun (WGS) entry which is preliminary data.</text>
</comment>